<dbReference type="GO" id="GO:0032259">
    <property type="term" value="P:methylation"/>
    <property type="evidence" value="ECO:0007669"/>
    <property type="project" value="UniProtKB-KW"/>
</dbReference>
<keyword evidence="4 7" id="KW-0808">Transferase</keyword>
<evidence type="ECO:0000313" key="9">
    <source>
        <dbReference type="EMBL" id="KAG0259975.1"/>
    </source>
</evidence>
<feature type="region of interest" description="Disordered" evidence="8">
    <location>
        <begin position="479"/>
        <end position="511"/>
    </location>
</feature>
<evidence type="ECO:0000256" key="3">
    <source>
        <dbReference type="ARBA" id="ARBA00022603"/>
    </source>
</evidence>
<keyword evidence="3 7" id="KW-0489">Methyltransferase</keyword>
<keyword evidence="10" id="KW-1185">Reference proteome</keyword>
<keyword evidence="5 7" id="KW-0496">Mitochondrion</keyword>
<dbReference type="Gene3D" id="3.40.50.12710">
    <property type="match status" value="1"/>
</dbReference>
<comment type="caution">
    <text evidence="9">The sequence shown here is derived from an EMBL/GenBank/DDBJ whole genome shotgun (WGS) entry which is preliminary data.</text>
</comment>
<dbReference type="InterPro" id="IPR038375">
    <property type="entry name" value="NDUFAF7_sf"/>
</dbReference>
<gene>
    <name evidence="9" type="primary">NDUFAF7</name>
    <name evidence="9" type="ORF">DFQ27_003787</name>
</gene>
<dbReference type="InterPro" id="IPR029063">
    <property type="entry name" value="SAM-dependent_MTases_sf"/>
</dbReference>
<evidence type="ECO:0000256" key="7">
    <source>
        <dbReference type="RuleBase" id="RU364114"/>
    </source>
</evidence>
<dbReference type="PANTHER" id="PTHR12049:SF7">
    <property type="entry name" value="PROTEIN ARGININE METHYLTRANSFERASE NDUFAF7, MITOCHONDRIAL"/>
    <property type="match status" value="1"/>
</dbReference>
<comment type="catalytic activity">
    <reaction evidence="6 7">
        <text>L-arginyl-[protein] + 2 S-adenosyl-L-methionine = N(omega),N(omega)'-dimethyl-L-arginyl-[protein] + 2 S-adenosyl-L-homocysteine + 2 H(+)</text>
        <dbReference type="Rhea" id="RHEA:48108"/>
        <dbReference type="Rhea" id="RHEA-COMP:10532"/>
        <dbReference type="Rhea" id="RHEA-COMP:11992"/>
        <dbReference type="ChEBI" id="CHEBI:15378"/>
        <dbReference type="ChEBI" id="CHEBI:29965"/>
        <dbReference type="ChEBI" id="CHEBI:57856"/>
        <dbReference type="ChEBI" id="CHEBI:59789"/>
        <dbReference type="ChEBI" id="CHEBI:88221"/>
        <dbReference type="EC" id="2.1.1.320"/>
    </reaction>
</comment>
<comment type="function">
    <text evidence="7">Arginine methyltransferase involved in the assembly or stability of mitochondrial NADH:ubiquinone oxidoreductase complex (complex I).</text>
</comment>
<reference evidence="9" key="1">
    <citation type="journal article" date="2020" name="Fungal Divers.">
        <title>Resolving the Mortierellaceae phylogeny through synthesis of multi-gene phylogenetics and phylogenomics.</title>
        <authorList>
            <person name="Vandepol N."/>
            <person name="Liber J."/>
            <person name="Desiro A."/>
            <person name="Na H."/>
            <person name="Kennedy M."/>
            <person name="Barry K."/>
            <person name="Grigoriev I.V."/>
            <person name="Miller A.N."/>
            <person name="O'Donnell K."/>
            <person name="Stajich J.E."/>
            <person name="Bonito G."/>
        </authorList>
    </citation>
    <scope>NUCLEOTIDE SEQUENCE</scope>
    <source>
        <strain evidence="9">BC1065</strain>
    </source>
</reference>
<dbReference type="AlphaFoldDB" id="A0A9P6Q4W3"/>
<comment type="subcellular location">
    <subcellularLocation>
        <location evidence="1 7">Mitochondrion</location>
    </subcellularLocation>
</comment>
<dbReference type="InterPro" id="IPR003788">
    <property type="entry name" value="NDUFAF7"/>
</dbReference>
<dbReference type="EC" id="2.1.1.320" evidence="7"/>
<evidence type="ECO:0000313" key="10">
    <source>
        <dbReference type="Proteomes" id="UP000807716"/>
    </source>
</evidence>
<dbReference type="GO" id="GO:0005739">
    <property type="term" value="C:mitochondrion"/>
    <property type="evidence" value="ECO:0007669"/>
    <property type="project" value="UniProtKB-SubCell"/>
</dbReference>
<feature type="compositionally biased region" description="Low complexity" evidence="8">
    <location>
        <begin position="65"/>
        <end position="78"/>
    </location>
</feature>
<dbReference type="Proteomes" id="UP000807716">
    <property type="component" value="Unassembled WGS sequence"/>
</dbReference>
<sequence length="511" mass="56981">MLRFTVVASRHAKAAMAAGRLLPRRTYFETSLKCIGARGCRLYSQRIPVEPLQPTPSQPQPSAPSPAGGADASSSEEGPQAKEPKKPAVEKEELLPLTKHIRDLIKIQGPMSVSHYMRQVLVNPLAGYYMKGDVFGAQGDFVTSPEISQMFGELMAIWYIMQWQSAGKPKDIQLVEIGPGRGTLMMDMLRVVNRFKEFRQAISSVHLVEASPGLRKVQRERLCGVPVSEEQDGGGSMEGITRAQRSDGLEVHWHDVFTDLPEKYSFIMAHELFDALPIYKFEKTKDGWRELMVDLEEDESSPYHLRFILSPGPTQASRVFAEHEAYDHFKIGDRIEISPDSFRIAHDMAQHIHKFGGSALIIDYGKDYIQGDTLRGIHKHQFTHVLTKPGQVDLSADVDFNYLKDSTEGLADCHGSVPQGRFLHSMGIGARLDMLLRKATSREVRKNLVASYARLVDPKQMGEIYRVMAMTPLGSPTPVAFEPLPEDMEAEAQEKKAPSSQAADQKGPPAE</sequence>
<proteinExistence type="inferred from homology"/>
<feature type="compositionally biased region" description="Basic and acidic residues" evidence="8">
    <location>
        <begin position="79"/>
        <end position="93"/>
    </location>
</feature>
<feature type="compositionally biased region" description="Pro residues" evidence="8">
    <location>
        <begin position="51"/>
        <end position="64"/>
    </location>
</feature>
<dbReference type="Pfam" id="PF02636">
    <property type="entry name" value="Methyltransf_28"/>
    <property type="match status" value="1"/>
</dbReference>
<evidence type="ECO:0000256" key="6">
    <source>
        <dbReference type="ARBA" id="ARBA00048612"/>
    </source>
</evidence>
<dbReference type="PANTHER" id="PTHR12049">
    <property type="entry name" value="PROTEIN ARGININE METHYLTRANSFERASE NDUFAF7, MITOCHONDRIAL"/>
    <property type="match status" value="1"/>
</dbReference>
<evidence type="ECO:0000256" key="1">
    <source>
        <dbReference type="ARBA" id="ARBA00004173"/>
    </source>
</evidence>
<comment type="similarity">
    <text evidence="2 7">Belongs to the NDUFAF7 family.</text>
</comment>
<evidence type="ECO:0000256" key="8">
    <source>
        <dbReference type="SAM" id="MobiDB-lite"/>
    </source>
</evidence>
<feature type="region of interest" description="Disordered" evidence="8">
    <location>
        <begin position="50"/>
        <end position="93"/>
    </location>
</feature>
<dbReference type="GO" id="GO:0032981">
    <property type="term" value="P:mitochondrial respiratory chain complex I assembly"/>
    <property type="evidence" value="ECO:0007669"/>
    <property type="project" value="TreeGrafter"/>
</dbReference>
<evidence type="ECO:0000256" key="2">
    <source>
        <dbReference type="ARBA" id="ARBA00005891"/>
    </source>
</evidence>
<dbReference type="SUPFAM" id="SSF53335">
    <property type="entry name" value="S-adenosyl-L-methionine-dependent methyltransferases"/>
    <property type="match status" value="1"/>
</dbReference>
<evidence type="ECO:0000256" key="5">
    <source>
        <dbReference type="ARBA" id="ARBA00023128"/>
    </source>
</evidence>
<name>A0A9P6Q4W3_9FUNG</name>
<accession>A0A9P6Q4W3</accession>
<dbReference type="OrthoDB" id="5595109at2759"/>
<evidence type="ECO:0000256" key="4">
    <source>
        <dbReference type="ARBA" id="ARBA00022679"/>
    </source>
</evidence>
<protein>
    <recommendedName>
        <fullName evidence="7">Protein arginine methyltransferase NDUFAF7</fullName>
        <ecNumber evidence="7">2.1.1.320</ecNumber>
    </recommendedName>
</protein>
<organism evidence="9 10">
    <name type="scientific">Actinomortierella ambigua</name>
    <dbReference type="NCBI Taxonomy" id="1343610"/>
    <lineage>
        <taxon>Eukaryota</taxon>
        <taxon>Fungi</taxon>
        <taxon>Fungi incertae sedis</taxon>
        <taxon>Mucoromycota</taxon>
        <taxon>Mortierellomycotina</taxon>
        <taxon>Mortierellomycetes</taxon>
        <taxon>Mortierellales</taxon>
        <taxon>Mortierellaceae</taxon>
        <taxon>Actinomortierella</taxon>
    </lineage>
</organism>
<dbReference type="GO" id="GO:0035243">
    <property type="term" value="F:protein-arginine omega-N symmetric methyltransferase activity"/>
    <property type="evidence" value="ECO:0007669"/>
    <property type="project" value="UniProtKB-EC"/>
</dbReference>
<dbReference type="EMBL" id="JAAAJB010000264">
    <property type="protein sequence ID" value="KAG0259975.1"/>
    <property type="molecule type" value="Genomic_DNA"/>
</dbReference>